<comment type="cofactor">
    <cofactor evidence="1">
        <name>Mg(2+)</name>
        <dbReference type="ChEBI" id="CHEBI:18420"/>
    </cofactor>
</comment>
<dbReference type="Proteomes" id="UP001162480">
    <property type="component" value="Chromosome 21"/>
</dbReference>
<dbReference type="EC" id="2.5.1.-" evidence="12"/>
<dbReference type="GO" id="GO:1904423">
    <property type="term" value="C:dehydrodolichyl diphosphate synthase complex"/>
    <property type="evidence" value="ECO:0007669"/>
    <property type="project" value="TreeGrafter"/>
</dbReference>
<dbReference type="GO" id="GO:0016094">
    <property type="term" value="P:polyprenol biosynthetic process"/>
    <property type="evidence" value="ECO:0007669"/>
    <property type="project" value="TreeGrafter"/>
</dbReference>
<evidence type="ECO:0000256" key="9">
    <source>
        <dbReference type="ARBA" id="ARBA00047353"/>
    </source>
</evidence>
<dbReference type="EMBL" id="OX597834">
    <property type="protein sequence ID" value="CAI9738519.1"/>
    <property type="molecule type" value="Genomic_DNA"/>
</dbReference>
<dbReference type="InterPro" id="IPR036424">
    <property type="entry name" value="UPP_synth-like_sf"/>
</dbReference>
<dbReference type="FunFam" id="3.40.1180.10:FF:000002">
    <property type="entry name" value="Alkyl transferase"/>
    <property type="match status" value="1"/>
</dbReference>
<dbReference type="AlphaFoldDB" id="A0AA36BQK2"/>
<evidence type="ECO:0000256" key="8">
    <source>
        <dbReference type="ARBA" id="ARBA00023136"/>
    </source>
</evidence>
<proteinExistence type="inferred from homology"/>
<keyword evidence="7" id="KW-0460">Magnesium</keyword>
<evidence type="ECO:0000256" key="2">
    <source>
        <dbReference type="ARBA" id="ARBA00004406"/>
    </source>
</evidence>
<sequence>MCCEAFVKLLYYIVRTKLNKMELSWIPKKKELSWLQGICAQIIKTGPMPKHVAFIMDGNRRFASKNSIDQSQGHIKGFIALTEVLNWCHNLGITEVTVYAFSIDNFKRSKEEVDCLLGLARERFKRLLQEKEELLKNEVCIRVFGNLSLLPKDIRENIAEIVTIFKNNSRNILNICIAYSSQEEITCVLKEVTEAVQLGLIKTSDIDEEVLQNCMYSGRSPNPDLVVRTSGEVRLSGFLAWQSSFSCLSFLNVLWPEFSIWHLFLSILQYQRSHDVIQEAVNYSHEKCESIQLESDYRCVHKDSENVHNCPNRFDFYIVLFTSLSIGVVLSSSSPHTGVVLSSSSPHTGVVLFNSSCHALYIV</sequence>
<evidence type="ECO:0000256" key="4">
    <source>
        <dbReference type="ARBA" id="ARBA00005432"/>
    </source>
</evidence>
<comment type="catalytic activity">
    <reaction evidence="9">
        <text>n isopentenyl diphosphate + (2E,6E)-farnesyl diphosphate = a di-trans,poly-cis-polyprenyl diphosphate + n diphosphate</text>
        <dbReference type="Rhea" id="RHEA:53008"/>
        <dbReference type="Rhea" id="RHEA-COMP:19494"/>
        <dbReference type="ChEBI" id="CHEBI:33019"/>
        <dbReference type="ChEBI" id="CHEBI:128769"/>
        <dbReference type="ChEBI" id="CHEBI:136960"/>
        <dbReference type="ChEBI" id="CHEBI:175763"/>
        <dbReference type="EC" id="2.5.1.87"/>
    </reaction>
</comment>
<evidence type="ECO:0000256" key="5">
    <source>
        <dbReference type="ARBA" id="ARBA00022679"/>
    </source>
</evidence>
<dbReference type="Pfam" id="PF01255">
    <property type="entry name" value="Prenyltransf"/>
    <property type="match status" value="1"/>
</dbReference>
<keyword evidence="6" id="KW-0256">Endoplasmic reticulum</keyword>
<protein>
    <recommendedName>
        <fullName evidence="12">Alkyl transferase</fullName>
        <ecNumber evidence="12">2.5.1.-</ecNumber>
    </recommendedName>
</protein>
<evidence type="ECO:0000313" key="13">
    <source>
        <dbReference type="EMBL" id="CAI9738519.1"/>
    </source>
</evidence>
<evidence type="ECO:0000256" key="12">
    <source>
        <dbReference type="RuleBase" id="RU363018"/>
    </source>
</evidence>
<organism evidence="13 14">
    <name type="scientific">Octopus vulgaris</name>
    <name type="common">Common octopus</name>
    <dbReference type="NCBI Taxonomy" id="6645"/>
    <lineage>
        <taxon>Eukaryota</taxon>
        <taxon>Metazoa</taxon>
        <taxon>Spiralia</taxon>
        <taxon>Lophotrochozoa</taxon>
        <taxon>Mollusca</taxon>
        <taxon>Cephalopoda</taxon>
        <taxon>Coleoidea</taxon>
        <taxon>Octopodiformes</taxon>
        <taxon>Octopoda</taxon>
        <taxon>Incirrata</taxon>
        <taxon>Octopodidae</taxon>
        <taxon>Octopus</taxon>
    </lineage>
</organism>
<evidence type="ECO:0000256" key="1">
    <source>
        <dbReference type="ARBA" id="ARBA00001946"/>
    </source>
</evidence>
<evidence type="ECO:0000313" key="14">
    <source>
        <dbReference type="Proteomes" id="UP001162480"/>
    </source>
</evidence>
<dbReference type="GO" id="GO:0005789">
    <property type="term" value="C:endoplasmic reticulum membrane"/>
    <property type="evidence" value="ECO:0007669"/>
    <property type="project" value="UniProtKB-SubCell"/>
</dbReference>
<keyword evidence="8" id="KW-0472">Membrane</keyword>
<dbReference type="HAMAP" id="MF_01139">
    <property type="entry name" value="ISPT"/>
    <property type="match status" value="1"/>
</dbReference>
<reference evidence="13" key="1">
    <citation type="submission" date="2023-08" db="EMBL/GenBank/DDBJ databases">
        <authorList>
            <person name="Alioto T."/>
            <person name="Alioto T."/>
            <person name="Gomez Garrido J."/>
        </authorList>
    </citation>
    <scope>NUCLEOTIDE SEQUENCE</scope>
</reference>
<evidence type="ECO:0000256" key="11">
    <source>
        <dbReference type="ARBA" id="ARBA00064670"/>
    </source>
</evidence>
<accession>A0AA36BQK2</accession>
<evidence type="ECO:0000256" key="7">
    <source>
        <dbReference type="ARBA" id="ARBA00022842"/>
    </source>
</evidence>
<dbReference type="PANTHER" id="PTHR10291:SF43">
    <property type="entry name" value="DEHYDRODOLICHYL DIPHOSPHATE SYNTHASE COMPLEX SUBUNIT DHDDS"/>
    <property type="match status" value="1"/>
</dbReference>
<keyword evidence="14" id="KW-1185">Reference proteome</keyword>
<dbReference type="PANTHER" id="PTHR10291">
    <property type="entry name" value="DEHYDRODOLICHYL DIPHOSPHATE SYNTHASE FAMILY MEMBER"/>
    <property type="match status" value="1"/>
</dbReference>
<name>A0AA36BQK2_OCTVU</name>
<dbReference type="SUPFAM" id="SSF64005">
    <property type="entry name" value="Undecaprenyl diphosphate synthase"/>
    <property type="match status" value="1"/>
</dbReference>
<dbReference type="CDD" id="cd00475">
    <property type="entry name" value="Cis_IPPS"/>
    <property type="match status" value="1"/>
</dbReference>
<evidence type="ECO:0000256" key="10">
    <source>
        <dbReference type="ARBA" id="ARBA00058504"/>
    </source>
</evidence>
<evidence type="ECO:0000256" key="6">
    <source>
        <dbReference type="ARBA" id="ARBA00022824"/>
    </source>
</evidence>
<comment type="subunit">
    <text evidence="11">Forms an active dehydrodolichyl diphosphate synthase complex with NUS1.</text>
</comment>
<keyword evidence="5 12" id="KW-0808">Transferase</keyword>
<gene>
    <name evidence="13" type="ORF">OCTVUL_1B009198</name>
</gene>
<comment type="function">
    <text evidence="10">With NUS1, forms the dehydrodolichyl diphosphate synthase (DDS) complex, an essential component of the dolichol monophosphate (Dol-P) biosynthetic machinery. Adds multiple copies of isopentenyl pyrophosphate (IPP) to farnesyl pyrophosphate (FPP) to produce dehydrodolichyl diphosphate (Dedol-PP), a precursor of dolichol which is utilized as a sugar carrier in protein glycosylation in the endoplasmic reticulum (ER).</text>
</comment>
<dbReference type="InterPro" id="IPR001441">
    <property type="entry name" value="UPP_synth-like"/>
</dbReference>
<dbReference type="GO" id="GO:0045547">
    <property type="term" value="F:ditrans,polycis-polyprenyl diphosphate synthase [(2E,6E)-farnesyl diphosphate specific] activity"/>
    <property type="evidence" value="ECO:0007669"/>
    <property type="project" value="UniProtKB-EC"/>
</dbReference>
<comment type="similarity">
    <text evidence="4 12">Belongs to the UPP synthase family.</text>
</comment>
<dbReference type="Gene3D" id="3.40.1180.10">
    <property type="entry name" value="Decaprenyl diphosphate synthase-like"/>
    <property type="match status" value="1"/>
</dbReference>
<dbReference type="NCBIfam" id="TIGR00055">
    <property type="entry name" value="uppS"/>
    <property type="match status" value="1"/>
</dbReference>
<comment type="subcellular location">
    <subcellularLocation>
        <location evidence="2">Endoplasmic reticulum membrane</location>
        <topology evidence="2">Peripheral membrane protein</topology>
    </subcellularLocation>
</comment>
<comment type="pathway">
    <text evidence="3">Protein modification; protein glycosylation.</text>
</comment>
<evidence type="ECO:0000256" key="3">
    <source>
        <dbReference type="ARBA" id="ARBA00004922"/>
    </source>
</evidence>